<evidence type="ECO:0000256" key="3">
    <source>
        <dbReference type="ARBA" id="ARBA00006742"/>
    </source>
</evidence>
<evidence type="ECO:0000256" key="4">
    <source>
        <dbReference type="ARBA" id="ARBA00011718"/>
    </source>
</evidence>
<evidence type="ECO:0000256" key="5">
    <source>
        <dbReference type="ARBA" id="ARBA00014962"/>
    </source>
</evidence>
<comment type="function">
    <text evidence="1">The SecYEG-SecDF-YajC-YidC holo-translocon (HTL) protein secretase/insertase is a supercomplex required for protein secretion, insertion of proteins into membranes, and assembly of membrane protein complexes. While the SecYEG complex is essential for assembly of a number of proteins and complexes, the SecDF-YajC-YidC subcomplex facilitates these functions.</text>
</comment>
<dbReference type="GO" id="GO:0005886">
    <property type="term" value="C:plasma membrane"/>
    <property type="evidence" value="ECO:0007669"/>
    <property type="project" value="UniProtKB-SubCell"/>
</dbReference>
<comment type="subcellular location">
    <subcellularLocation>
        <location evidence="2">Cell membrane</location>
        <topology evidence="2">Single-pass membrane protein</topology>
    </subcellularLocation>
</comment>
<evidence type="ECO:0000313" key="15">
    <source>
        <dbReference type="Proteomes" id="UP000298216"/>
    </source>
</evidence>
<evidence type="ECO:0000256" key="10">
    <source>
        <dbReference type="ARBA" id="ARBA00022989"/>
    </source>
</evidence>
<evidence type="ECO:0000256" key="6">
    <source>
        <dbReference type="ARBA" id="ARBA00022448"/>
    </source>
</evidence>
<evidence type="ECO:0000256" key="2">
    <source>
        <dbReference type="ARBA" id="ARBA00004162"/>
    </source>
</evidence>
<dbReference type="PANTHER" id="PTHR33909">
    <property type="entry name" value="SEC TRANSLOCON ACCESSORY COMPLEX SUBUNIT YAJC"/>
    <property type="match status" value="1"/>
</dbReference>
<dbReference type="AlphaFoldDB" id="A0A4Y9RZ25"/>
<comment type="subunit">
    <text evidence="4">Part of the SecDF-YidC-YajC translocase complex. The SecDF-YidC-YajC translocase forms a supercomplex with SecYEG, called the holo-translocon (HTL).</text>
</comment>
<keyword evidence="6" id="KW-0813">Transport</keyword>
<keyword evidence="8 13" id="KW-0812">Transmembrane</keyword>
<comment type="caution">
    <text evidence="14">The sequence shown here is derived from an EMBL/GenBank/DDBJ whole genome shotgun (WGS) entry which is preliminary data.</text>
</comment>
<name>A0A4Y9RZ25_9CAUL</name>
<keyword evidence="10 13" id="KW-1133">Transmembrane helix</keyword>
<organism evidence="14 15">
    <name type="scientific">Brevundimonas intermedia</name>
    <dbReference type="NCBI Taxonomy" id="74315"/>
    <lineage>
        <taxon>Bacteria</taxon>
        <taxon>Pseudomonadati</taxon>
        <taxon>Pseudomonadota</taxon>
        <taxon>Alphaproteobacteria</taxon>
        <taxon>Caulobacterales</taxon>
        <taxon>Caulobacteraceae</taxon>
        <taxon>Brevundimonas</taxon>
    </lineage>
</organism>
<evidence type="ECO:0000256" key="1">
    <source>
        <dbReference type="ARBA" id="ARBA00002061"/>
    </source>
</evidence>
<dbReference type="SMART" id="SM01323">
    <property type="entry name" value="YajC"/>
    <property type="match status" value="1"/>
</dbReference>
<keyword evidence="9" id="KW-0653">Protein transport</keyword>
<evidence type="ECO:0000256" key="12">
    <source>
        <dbReference type="ARBA" id="ARBA00023136"/>
    </source>
</evidence>
<comment type="similarity">
    <text evidence="3">Belongs to the YajC family.</text>
</comment>
<evidence type="ECO:0000256" key="7">
    <source>
        <dbReference type="ARBA" id="ARBA00022475"/>
    </source>
</evidence>
<dbReference type="Pfam" id="PF02699">
    <property type="entry name" value="YajC"/>
    <property type="match status" value="1"/>
</dbReference>
<dbReference type="RefSeq" id="WP_135195462.1">
    <property type="nucleotide sequence ID" value="NZ_JBDJNW010000003.1"/>
</dbReference>
<dbReference type="GO" id="GO:0015031">
    <property type="term" value="P:protein transport"/>
    <property type="evidence" value="ECO:0007669"/>
    <property type="project" value="UniProtKB-KW"/>
</dbReference>
<evidence type="ECO:0000256" key="8">
    <source>
        <dbReference type="ARBA" id="ARBA00022692"/>
    </source>
</evidence>
<proteinExistence type="inferred from homology"/>
<evidence type="ECO:0000256" key="9">
    <source>
        <dbReference type="ARBA" id="ARBA00022927"/>
    </source>
</evidence>
<keyword evidence="12 13" id="KW-0472">Membrane</keyword>
<keyword evidence="7" id="KW-1003">Cell membrane</keyword>
<evidence type="ECO:0000256" key="11">
    <source>
        <dbReference type="ARBA" id="ARBA00023010"/>
    </source>
</evidence>
<dbReference type="NCBIfam" id="TIGR00739">
    <property type="entry name" value="yajC"/>
    <property type="match status" value="1"/>
</dbReference>
<dbReference type="PANTHER" id="PTHR33909:SF1">
    <property type="entry name" value="SEC TRANSLOCON ACCESSORY COMPLEX SUBUNIT YAJC"/>
    <property type="match status" value="1"/>
</dbReference>
<dbReference type="Proteomes" id="UP000298216">
    <property type="component" value="Unassembled WGS sequence"/>
</dbReference>
<sequence>MGGAADGGLMAQLIGFAPIIGIFILFYFLLIRPQQKRAKEHATAIGAVKRGDTVVLGSGMIGKVTRVEEAEVNVEIAPSVNVRVVKSMIAEVRNRTAIAANDSKA</sequence>
<dbReference type="PRINTS" id="PR01853">
    <property type="entry name" value="YAJCTRNLCASE"/>
</dbReference>
<keyword evidence="11" id="KW-0811">Translocation</keyword>
<dbReference type="InterPro" id="IPR003849">
    <property type="entry name" value="Preprotein_translocase_YajC"/>
</dbReference>
<dbReference type="OrthoDB" id="9811406at2"/>
<evidence type="ECO:0000313" key="14">
    <source>
        <dbReference type="EMBL" id="TFW12995.1"/>
    </source>
</evidence>
<keyword evidence="15" id="KW-1185">Reference proteome</keyword>
<protein>
    <recommendedName>
        <fullName evidence="5">Sec translocon accessory complex subunit YajC</fullName>
    </recommendedName>
</protein>
<dbReference type="EMBL" id="SPVH01000006">
    <property type="protein sequence ID" value="TFW12995.1"/>
    <property type="molecule type" value="Genomic_DNA"/>
</dbReference>
<gene>
    <name evidence="14" type="primary">yajC</name>
    <name evidence="14" type="ORF">EGY25_13575</name>
</gene>
<feature type="transmembrane region" description="Helical" evidence="13">
    <location>
        <begin position="12"/>
        <end position="31"/>
    </location>
</feature>
<reference evidence="14 15" key="1">
    <citation type="submission" date="2019-03" db="EMBL/GenBank/DDBJ databases">
        <title>Draft genome of Brevundimonas sp. a heavy metal resistant soil bacteria.</title>
        <authorList>
            <person name="Soto J."/>
        </authorList>
    </citation>
    <scope>NUCLEOTIDE SEQUENCE [LARGE SCALE GENOMIC DNA]</scope>
    <source>
        <strain evidence="14 15">B-10</strain>
    </source>
</reference>
<accession>A0A4Y9RZ25</accession>
<evidence type="ECO:0000256" key="13">
    <source>
        <dbReference type="SAM" id="Phobius"/>
    </source>
</evidence>